<evidence type="ECO:0000256" key="2">
    <source>
        <dbReference type="ARBA" id="ARBA00023216"/>
    </source>
</evidence>
<comment type="caution">
    <text evidence="3">The sequence shown here is derived from an EMBL/GenBank/DDBJ whole genome shotgun (WGS) entry which is preliminary data.</text>
</comment>
<evidence type="ECO:0000256" key="1">
    <source>
        <dbReference type="ARBA" id="ARBA00022737"/>
    </source>
</evidence>
<dbReference type="InterPro" id="IPR018502">
    <property type="entry name" value="Annexin_repeat"/>
</dbReference>
<dbReference type="Pfam" id="PF00191">
    <property type="entry name" value="Annexin"/>
    <property type="match status" value="1"/>
</dbReference>
<protein>
    <submittedName>
        <fullName evidence="3">Uncharacterized protein</fullName>
    </submittedName>
</protein>
<name>A0ABQ8BBL5_BRANA</name>
<dbReference type="Gene3D" id="1.10.220.10">
    <property type="entry name" value="Annexin"/>
    <property type="match status" value="1"/>
</dbReference>
<keyword evidence="2" id="KW-0041">Annexin</keyword>
<keyword evidence="1" id="KW-0677">Repeat</keyword>
<evidence type="ECO:0000313" key="3">
    <source>
        <dbReference type="EMBL" id="KAH0902209.1"/>
    </source>
</evidence>
<accession>A0ABQ8BBL5</accession>
<keyword evidence="4" id="KW-1185">Reference proteome</keyword>
<dbReference type="Proteomes" id="UP000824890">
    <property type="component" value="Unassembled WGS sequence"/>
</dbReference>
<evidence type="ECO:0000313" key="4">
    <source>
        <dbReference type="Proteomes" id="UP000824890"/>
    </source>
</evidence>
<dbReference type="EMBL" id="JAGKQM010000011">
    <property type="protein sequence ID" value="KAH0902209.1"/>
    <property type="molecule type" value="Genomic_DNA"/>
</dbReference>
<reference evidence="3 4" key="1">
    <citation type="submission" date="2021-05" db="EMBL/GenBank/DDBJ databases">
        <title>Genome Assembly of Synthetic Allotetraploid Brassica napus Reveals Homoeologous Exchanges between Subgenomes.</title>
        <authorList>
            <person name="Davis J.T."/>
        </authorList>
    </citation>
    <scope>NUCLEOTIDE SEQUENCE [LARGE SCALE GENOMIC DNA]</scope>
    <source>
        <strain evidence="4">cv. Da-Ae</strain>
        <tissue evidence="3">Seedling</tissue>
    </source>
</reference>
<dbReference type="SMART" id="SM00335">
    <property type="entry name" value="ANX"/>
    <property type="match status" value="1"/>
</dbReference>
<proteinExistence type="predicted"/>
<dbReference type="InterPro" id="IPR037104">
    <property type="entry name" value="Annexin_sf"/>
</dbReference>
<organism evidence="3 4">
    <name type="scientific">Brassica napus</name>
    <name type="common">Rape</name>
    <dbReference type="NCBI Taxonomy" id="3708"/>
    <lineage>
        <taxon>Eukaryota</taxon>
        <taxon>Viridiplantae</taxon>
        <taxon>Streptophyta</taxon>
        <taxon>Embryophyta</taxon>
        <taxon>Tracheophyta</taxon>
        <taxon>Spermatophyta</taxon>
        <taxon>Magnoliopsida</taxon>
        <taxon>eudicotyledons</taxon>
        <taxon>Gunneridae</taxon>
        <taxon>Pentapetalae</taxon>
        <taxon>rosids</taxon>
        <taxon>malvids</taxon>
        <taxon>Brassicales</taxon>
        <taxon>Brassicaceae</taxon>
        <taxon>Brassiceae</taxon>
        <taxon>Brassica</taxon>
    </lineage>
</organism>
<sequence length="166" mass="18999">MALRAVGVYMLLLDLREKGMRTFLKKVWSVVELCRTEVTNYDLQGSTRVHHHNPNSKPLEGLPFTVLTAQTCNHNMPLTEQHKEERENSVLRNAINTVGTDEDALTRVIVSRADKDLKKTTEPYHKRNNESLDQAIAKKDIKGLQGFSSSLARKRRNLEFTLKIKT</sequence>
<dbReference type="SUPFAM" id="SSF47874">
    <property type="entry name" value="Annexin"/>
    <property type="match status" value="1"/>
</dbReference>
<gene>
    <name evidence="3" type="ORF">HID58_041712</name>
</gene>